<dbReference type="Pfam" id="PF01966">
    <property type="entry name" value="HD"/>
    <property type="match status" value="1"/>
</dbReference>
<dbReference type="PANTHER" id="PTHR38659">
    <property type="entry name" value="METAL-DEPENDENT PHOSPHOHYDROLASE"/>
    <property type="match status" value="1"/>
</dbReference>
<protein>
    <recommendedName>
        <fullName evidence="1">HD domain-containing protein</fullName>
    </recommendedName>
</protein>
<keyword evidence="3" id="KW-1185">Reference proteome</keyword>
<dbReference type="SUPFAM" id="SSF109604">
    <property type="entry name" value="HD-domain/PDEase-like"/>
    <property type="match status" value="1"/>
</dbReference>
<sequence>MISREEAIRILEENVKAENMRKHCYASEAVLKAIAKKLGKNEDEWGLAGLLHDIDVEITNADPYTHGPYAEKLLAGKVSNEILDAIVMHNEVATGKERTTEFQHALAAGETITGLITAVTLVYPDKKIAGVKSKSITKRMKQKAFAASVKRENILECEKIGIPLPEFAELSVNAMKEIADVLGL</sequence>
<gene>
    <name evidence="2" type="ORF">OU798_17650</name>
</gene>
<reference evidence="2" key="1">
    <citation type="submission" date="2022-11" db="EMBL/GenBank/DDBJ databases">
        <title>Marilongibacter aestuarii gen. nov., sp. nov., isolated from tidal flat sediment.</title>
        <authorList>
            <person name="Jiayan W."/>
        </authorList>
    </citation>
    <scope>NUCLEOTIDE SEQUENCE</scope>
    <source>
        <strain evidence="2">Z1-6</strain>
    </source>
</reference>
<organism evidence="2 3">
    <name type="scientific">Draconibacterium aestuarii</name>
    <dbReference type="NCBI Taxonomy" id="2998507"/>
    <lineage>
        <taxon>Bacteria</taxon>
        <taxon>Pseudomonadati</taxon>
        <taxon>Bacteroidota</taxon>
        <taxon>Bacteroidia</taxon>
        <taxon>Marinilabiliales</taxon>
        <taxon>Prolixibacteraceae</taxon>
        <taxon>Draconibacterium</taxon>
    </lineage>
</organism>
<dbReference type="EMBL" id="JAPOHD010000031">
    <property type="protein sequence ID" value="MCY1722183.1"/>
    <property type="molecule type" value="Genomic_DNA"/>
</dbReference>
<dbReference type="InterPro" id="IPR006674">
    <property type="entry name" value="HD_domain"/>
</dbReference>
<accession>A0A9X3FGD2</accession>
<dbReference type="AlphaFoldDB" id="A0A9X3FGD2"/>
<dbReference type="Proteomes" id="UP001145087">
    <property type="component" value="Unassembled WGS sequence"/>
</dbReference>
<dbReference type="RefSeq" id="WP_343334509.1">
    <property type="nucleotide sequence ID" value="NZ_JAPOHD010000031.1"/>
</dbReference>
<name>A0A9X3FGD2_9BACT</name>
<evidence type="ECO:0000313" key="2">
    <source>
        <dbReference type="EMBL" id="MCY1722183.1"/>
    </source>
</evidence>
<dbReference type="PANTHER" id="PTHR38659:SF1">
    <property type="entry name" value="METAL DEPENDENT PHOSPHOHYDROLASE"/>
    <property type="match status" value="1"/>
</dbReference>
<feature type="domain" description="HD" evidence="1">
    <location>
        <begin position="22"/>
        <end position="96"/>
    </location>
</feature>
<evidence type="ECO:0000259" key="1">
    <source>
        <dbReference type="Pfam" id="PF01966"/>
    </source>
</evidence>
<proteinExistence type="predicted"/>
<dbReference type="Gene3D" id="1.10.3210.10">
    <property type="entry name" value="Hypothetical protein af1432"/>
    <property type="match status" value="1"/>
</dbReference>
<comment type="caution">
    <text evidence="2">The sequence shown here is derived from an EMBL/GenBank/DDBJ whole genome shotgun (WGS) entry which is preliminary data.</text>
</comment>
<evidence type="ECO:0000313" key="3">
    <source>
        <dbReference type="Proteomes" id="UP001145087"/>
    </source>
</evidence>